<comment type="caution">
    <text evidence="2">The sequence shown here is derived from an EMBL/GenBank/DDBJ whole genome shotgun (WGS) entry which is preliminary data.</text>
</comment>
<evidence type="ECO:0000313" key="5">
    <source>
        <dbReference type="Proteomes" id="UP000030184"/>
    </source>
</evidence>
<keyword evidence="1" id="KW-0732">Signal</keyword>
<organism evidence="2 4">
    <name type="scientific">Jejuia pallidilutea</name>
    <dbReference type="NCBI Taxonomy" id="504487"/>
    <lineage>
        <taxon>Bacteria</taxon>
        <taxon>Pseudomonadati</taxon>
        <taxon>Bacteroidota</taxon>
        <taxon>Flavobacteriia</taxon>
        <taxon>Flavobacteriales</taxon>
        <taxon>Flavobacteriaceae</taxon>
        <taxon>Jejuia</taxon>
    </lineage>
</organism>
<name>A0A090W5B9_9FLAO</name>
<feature type="signal peptide" evidence="1">
    <location>
        <begin position="1"/>
        <end position="18"/>
    </location>
</feature>
<dbReference type="Proteomes" id="UP000030184">
    <property type="component" value="Unassembled WGS sequence"/>
</dbReference>
<sequence length="121" mass="14217">MKKLITLIFLYAISFSYAQYPDTTYEDKEEREHAKKIVAAYDKELGLDGAQYPIFLDKVEDYIVLRKKAKATLKGQEELDALTELMVKETLEMQDLLTRPQYILYKKIRQEIQPIKIVNPI</sequence>
<accession>A0A090W5B9</accession>
<protein>
    <submittedName>
        <fullName evidence="2">Uncharacterized protein</fullName>
    </submittedName>
</protein>
<evidence type="ECO:0000256" key="1">
    <source>
        <dbReference type="SAM" id="SignalP"/>
    </source>
</evidence>
<dbReference type="EMBL" id="BBNY01000076">
    <property type="protein sequence ID" value="GAL90725.1"/>
    <property type="molecule type" value="Genomic_DNA"/>
</dbReference>
<keyword evidence="5" id="KW-1185">Reference proteome</keyword>
<dbReference type="AlphaFoldDB" id="A0A090W5B9"/>
<evidence type="ECO:0000313" key="2">
    <source>
        <dbReference type="EMBL" id="GAL72126.1"/>
    </source>
</evidence>
<evidence type="ECO:0000313" key="3">
    <source>
        <dbReference type="EMBL" id="GAL90725.1"/>
    </source>
</evidence>
<dbReference type="EMBL" id="BBNS01000020">
    <property type="protein sequence ID" value="GAL72126.1"/>
    <property type="molecule type" value="Genomic_DNA"/>
</dbReference>
<evidence type="ECO:0000313" key="4">
    <source>
        <dbReference type="Proteomes" id="UP000029646"/>
    </source>
</evidence>
<dbReference type="RefSeq" id="WP_152593079.1">
    <property type="nucleotide sequence ID" value="NZ_BBNS01000020.1"/>
</dbReference>
<feature type="chain" id="PRO_5008823269" evidence="1">
    <location>
        <begin position="19"/>
        <end position="121"/>
    </location>
</feature>
<reference evidence="5" key="1">
    <citation type="journal article" date="2014" name="Genome Announc.">
        <title>Draft Genome Sequence of Marine Flavobacterium Jejuia pallidilutea Strain 11shimoA1 and Pigmentation Mutants.</title>
        <authorList>
            <person name="Takatani N."/>
            <person name="Nakanishi M."/>
            <person name="Meirelles P."/>
            <person name="Mino S."/>
            <person name="Suda W."/>
            <person name="Oshima K."/>
            <person name="Hattori M."/>
            <person name="Ohkuma M."/>
            <person name="Hosokawa M."/>
            <person name="Miyashita K."/>
            <person name="Thompson F.L."/>
            <person name="Niwa A."/>
            <person name="Sawabe T."/>
            <person name="Sawabe T."/>
        </authorList>
    </citation>
    <scope>NUCLEOTIDE SEQUENCE [LARGE SCALE GENOMIC DNA]</scope>
    <source>
        <strain evidence="5">JCM 19538</strain>
    </source>
</reference>
<proteinExistence type="predicted"/>
<gene>
    <name evidence="2" type="ORF">JCM19302_84</name>
    <name evidence="3" type="ORF">JCM19538_490</name>
</gene>
<dbReference type="Proteomes" id="UP000029646">
    <property type="component" value="Unassembled WGS sequence"/>
</dbReference>
<dbReference type="OrthoDB" id="1453593at2"/>